<dbReference type="AlphaFoldDB" id="A0A8X7CPK8"/>
<dbReference type="EMBL" id="BMAV01020024">
    <property type="protein sequence ID" value="GFY73385.1"/>
    <property type="molecule type" value="Genomic_DNA"/>
</dbReference>
<comment type="caution">
    <text evidence="1">The sequence shown here is derived from an EMBL/GenBank/DDBJ whole genome shotgun (WGS) entry which is preliminary data.</text>
</comment>
<evidence type="ECO:0000313" key="2">
    <source>
        <dbReference type="Proteomes" id="UP000886998"/>
    </source>
</evidence>
<proteinExistence type="predicted"/>
<dbReference type="Proteomes" id="UP000886998">
    <property type="component" value="Unassembled WGS sequence"/>
</dbReference>
<accession>A0A8X7CPK8</accession>
<protein>
    <submittedName>
        <fullName evidence="1">Uncharacterized protein</fullName>
    </submittedName>
</protein>
<keyword evidence="2" id="KW-1185">Reference proteome</keyword>
<name>A0A8X7CPK8_9ARAC</name>
<evidence type="ECO:0000313" key="1">
    <source>
        <dbReference type="EMBL" id="GFY73385.1"/>
    </source>
</evidence>
<gene>
    <name evidence="1" type="ORF">TNIN_405931</name>
</gene>
<sequence length="84" mass="9823">MNGEIRCVKTNAHAVWEKRKSRLYQFRIGDERRRKLHRKSRAPDESGIIPISDENSIKDSITVICQSLKTLEYLLEILLIKSKV</sequence>
<reference evidence="1" key="1">
    <citation type="submission" date="2020-08" db="EMBL/GenBank/DDBJ databases">
        <title>Multicomponent nature underlies the extraordinary mechanical properties of spider dragline silk.</title>
        <authorList>
            <person name="Kono N."/>
            <person name="Nakamura H."/>
            <person name="Mori M."/>
            <person name="Yoshida Y."/>
            <person name="Ohtoshi R."/>
            <person name="Malay A.D."/>
            <person name="Moran D.A.P."/>
            <person name="Tomita M."/>
            <person name="Numata K."/>
            <person name="Arakawa K."/>
        </authorList>
    </citation>
    <scope>NUCLEOTIDE SEQUENCE</scope>
</reference>
<organism evidence="1 2">
    <name type="scientific">Trichonephila inaurata madagascariensis</name>
    <dbReference type="NCBI Taxonomy" id="2747483"/>
    <lineage>
        <taxon>Eukaryota</taxon>
        <taxon>Metazoa</taxon>
        <taxon>Ecdysozoa</taxon>
        <taxon>Arthropoda</taxon>
        <taxon>Chelicerata</taxon>
        <taxon>Arachnida</taxon>
        <taxon>Araneae</taxon>
        <taxon>Araneomorphae</taxon>
        <taxon>Entelegynae</taxon>
        <taxon>Araneoidea</taxon>
        <taxon>Nephilidae</taxon>
        <taxon>Trichonephila</taxon>
        <taxon>Trichonephila inaurata</taxon>
    </lineage>
</organism>